<keyword evidence="11" id="KW-0472">Membrane</keyword>
<protein>
    <submittedName>
        <fullName evidence="19">Protein involved in polysaccharide export with SLBB domain</fullName>
    </submittedName>
</protein>
<evidence type="ECO:0000259" key="18">
    <source>
        <dbReference type="Pfam" id="PF22461"/>
    </source>
</evidence>
<dbReference type="GO" id="GO:0046930">
    <property type="term" value="C:pore complex"/>
    <property type="evidence" value="ECO:0007669"/>
    <property type="project" value="UniProtKB-KW"/>
</dbReference>
<sequence>MIRKEFRNQGARVVISMAMLFPGLVLAANSDAAAAAASASNPFLMPSYQAGADTGLPSITNVVSPAAGGGAVQAPAAQLQPLASFVTSHQESAFAQYVDGVTGSKLDVFGSNLFQSVPTTFAPLNATQVNGDYVIGAGDELQIRGWGMVDIDLTVPVDRSGSIYLPRVGSVKVAGVRFRDLQGYLKKSVNRVFTNFDLTVSIAQTRAVQVYMVGHVVRAGTYTLSAMSTLLNALFASGGPSGTGTMRNIQVKRGGEVVTTFDLYDMLVKGDKSHDIPLQDGDVIYIPEVGSQIAITGNVKQPGIYELKGSTTLADVASWSGGFDSAAENQQIIIEKNVDNKYQPLVDLHGSSEQLAKQLPQYPVAPGNILRVFAPSAVAVQAQKQREFVTVAGEVKQTGVVQIQKGETLRELVSRLGGVSDNGYVFATRVTRGSIAAVQQQKLDELADRFEKDATTNAQQRMAGLTDAGSIANIQAELARQQALAKKMRSIRAEGRIVLELGNGKAAVKNLPDLPLQDGDQIYIPRRPDTVDVLGSVNQQSAYIYRSNRTAADYLKLAGGITRTGDEGAMYLLRADGTVDAQGGWLGGVAGSNVNPGDALVVPEKIDRSTWMENIKEWTTILYQFGLGAAALKVLKN</sequence>
<keyword evidence="20" id="KW-1185">Reference proteome</keyword>
<evidence type="ECO:0000256" key="14">
    <source>
        <dbReference type="ARBA" id="ARBA00023288"/>
    </source>
</evidence>
<keyword evidence="10" id="KW-0626">Porin</keyword>
<dbReference type="GO" id="GO:0006811">
    <property type="term" value="P:monoatomic ion transport"/>
    <property type="evidence" value="ECO:0007669"/>
    <property type="project" value="UniProtKB-KW"/>
</dbReference>
<dbReference type="Gene3D" id="3.30.1950.10">
    <property type="entry name" value="wza like domain"/>
    <property type="match status" value="1"/>
</dbReference>
<feature type="chain" id="PRO_5016270968" evidence="15">
    <location>
        <begin position="28"/>
        <end position="637"/>
    </location>
</feature>
<name>A0A318J2W2_9NEIS</name>
<feature type="domain" description="Soluble ligand binding" evidence="17">
    <location>
        <begin position="389"/>
        <end position="430"/>
    </location>
</feature>
<evidence type="ECO:0000259" key="17">
    <source>
        <dbReference type="Pfam" id="PF10531"/>
    </source>
</evidence>
<evidence type="ECO:0000256" key="2">
    <source>
        <dbReference type="ARBA" id="ARBA00009450"/>
    </source>
</evidence>
<evidence type="ECO:0000313" key="20">
    <source>
        <dbReference type="Proteomes" id="UP000248395"/>
    </source>
</evidence>
<dbReference type="Pfam" id="PF10531">
    <property type="entry name" value="SLBB"/>
    <property type="match status" value="3"/>
</dbReference>
<comment type="caution">
    <text evidence="19">The sequence shown here is derived from an EMBL/GenBank/DDBJ whole genome shotgun (WGS) entry which is preliminary data.</text>
</comment>
<keyword evidence="13" id="KW-0998">Cell outer membrane</keyword>
<gene>
    <name evidence="19" type="ORF">DFR38_12437</name>
</gene>
<feature type="domain" description="SLBB" evidence="18">
    <location>
        <begin position="209"/>
        <end position="286"/>
    </location>
</feature>
<evidence type="ECO:0000256" key="12">
    <source>
        <dbReference type="ARBA" id="ARBA00023139"/>
    </source>
</evidence>
<accession>A0A318J2W2</accession>
<dbReference type="PANTHER" id="PTHR33619:SF3">
    <property type="entry name" value="POLYSACCHARIDE EXPORT PROTEIN GFCE-RELATED"/>
    <property type="match status" value="1"/>
</dbReference>
<evidence type="ECO:0000256" key="5">
    <source>
        <dbReference type="ARBA" id="ARBA00022597"/>
    </source>
</evidence>
<dbReference type="Pfam" id="PF02563">
    <property type="entry name" value="Poly_export"/>
    <property type="match status" value="1"/>
</dbReference>
<dbReference type="PANTHER" id="PTHR33619">
    <property type="entry name" value="POLYSACCHARIDE EXPORT PROTEIN GFCE-RELATED"/>
    <property type="match status" value="1"/>
</dbReference>
<dbReference type="InterPro" id="IPR019554">
    <property type="entry name" value="Soluble_ligand-bd"/>
</dbReference>
<evidence type="ECO:0000256" key="13">
    <source>
        <dbReference type="ARBA" id="ARBA00023237"/>
    </source>
</evidence>
<dbReference type="Pfam" id="PF22461">
    <property type="entry name" value="SLBB_2"/>
    <property type="match status" value="1"/>
</dbReference>
<feature type="domain" description="Soluble ligand binding" evidence="17">
    <location>
        <begin position="531"/>
        <end position="579"/>
    </location>
</feature>
<evidence type="ECO:0000313" key="19">
    <source>
        <dbReference type="EMBL" id="PXX41714.1"/>
    </source>
</evidence>
<keyword evidence="8" id="KW-0625">Polysaccharide transport</keyword>
<feature type="signal peptide" evidence="15">
    <location>
        <begin position="1"/>
        <end position="27"/>
    </location>
</feature>
<evidence type="ECO:0000256" key="6">
    <source>
        <dbReference type="ARBA" id="ARBA00022692"/>
    </source>
</evidence>
<keyword evidence="7 15" id="KW-0732">Signal</keyword>
<comment type="similarity">
    <text evidence="2">Belongs to the BexD/CtrA/VexA family.</text>
</comment>
<dbReference type="InterPro" id="IPR003715">
    <property type="entry name" value="Poly_export_N"/>
</dbReference>
<keyword evidence="14" id="KW-0449">Lipoprotein</keyword>
<dbReference type="AlphaFoldDB" id="A0A318J2W2"/>
<feature type="domain" description="Polysaccharide export protein N-terminal" evidence="16">
    <location>
        <begin position="128"/>
        <end position="202"/>
    </location>
</feature>
<keyword evidence="9" id="KW-0406">Ion transport</keyword>
<evidence type="ECO:0000256" key="3">
    <source>
        <dbReference type="ARBA" id="ARBA00022448"/>
    </source>
</evidence>
<keyword evidence="3" id="KW-0813">Transport</keyword>
<dbReference type="GO" id="GO:0015288">
    <property type="term" value="F:porin activity"/>
    <property type="evidence" value="ECO:0007669"/>
    <property type="project" value="UniProtKB-KW"/>
</dbReference>
<organism evidence="19 20">
    <name type="scientific">Aquitalea magnusonii</name>
    <dbReference type="NCBI Taxonomy" id="332411"/>
    <lineage>
        <taxon>Bacteria</taxon>
        <taxon>Pseudomonadati</taxon>
        <taxon>Pseudomonadota</taxon>
        <taxon>Betaproteobacteria</taxon>
        <taxon>Neisseriales</taxon>
        <taxon>Chromobacteriaceae</taxon>
        <taxon>Aquitalea</taxon>
    </lineage>
</organism>
<evidence type="ECO:0000256" key="15">
    <source>
        <dbReference type="SAM" id="SignalP"/>
    </source>
</evidence>
<evidence type="ECO:0000256" key="11">
    <source>
        <dbReference type="ARBA" id="ARBA00023136"/>
    </source>
</evidence>
<evidence type="ECO:0000256" key="4">
    <source>
        <dbReference type="ARBA" id="ARBA00022452"/>
    </source>
</evidence>
<comment type="subcellular location">
    <subcellularLocation>
        <location evidence="1">Cell outer membrane</location>
        <topology evidence="1">Multi-pass membrane protein</topology>
    </subcellularLocation>
</comment>
<dbReference type="GO" id="GO:0015159">
    <property type="term" value="F:polysaccharide transmembrane transporter activity"/>
    <property type="evidence" value="ECO:0007669"/>
    <property type="project" value="InterPro"/>
</dbReference>
<proteinExistence type="inferred from homology"/>
<evidence type="ECO:0000259" key="16">
    <source>
        <dbReference type="Pfam" id="PF02563"/>
    </source>
</evidence>
<keyword evidence="5" id="KW-0762">Sugar transport</keyword>
<dbReference type="Proteomes" id="UP000248395">
    <property type="component" value="Unassembled WGS sequence"/>
</dbReference>
<feature type="domain" description="Soluble ligand binding" evidence="17">
    <location>
        <begin position="293"/>
        <end position="336"/>
    </location>
</feature>
<evidence type="ECO:0000256" key="9">
    <source>
        <dbReference type="ARBA" id="ARBA00023065"/>
    </source>
</evidence>
<reference evidence="19 20" key="1">
    <citation type="submission" date="2018-05" db="EMBL/GenBank/DDBJ databases">
        <title>Genomic Encyclopedia of Type Strains, Phase IV (KMG-IV): sequencing the most valuable type-strain genomes for metagenomic binning, comparative biology and taxonomic classification.</title>
        <authorList>
            <person name="Goeker M."/>
        </authorList>
    </citation>
    <scope>NUCLEOTIDE SEQUENCE [LARGE SCALE GENOMIC DNA]</scope>
    <source>
        <strain evidence="19 20">DSM 25134</strain>
    </source>
</reference>
<evidence type="ECO:0000256" key="8">
    <source>
        <dbReference type="ARBA" id="ARBA00023047"/>
    </source>
</evidence>
<keyword evidence="6" id="KW-0812">Transmembrane</keyword>
<dbReference type="EMBL" id="QJKC01000024">
    <property type="protein sequence ID" value="PXX41714.1"/>
    <property type="molecule type" value="Genomic_DNA"/>
</dbReference>
<dbReference type="InterPro" id="IPR049712">
    <property type="entry name" value="Poly_export"/>
</dbReference>
<dbReference type="Gene3D" id="3.10.560.10">
    <property type="entry name" value="Outer membrane lipoprotein wza domain like"/>
    <property type="match status" value="4"/>
</dbReference>
<evidence type="ECO:0000256" key="1">
    <source>
        <dbReference type="ARBA" id="ARBA00004571"/>
    </source>
</evidence>
<evidence type="ECO:0000256" key="10">
    <source>
        <dbReference type="ARBA" id="ARBA00023114"/>
    </source>
</evidence>
<keyword evidence="4" id="KW-1134">Transmembrane beta strand</keyword>
<keyword evidence="12" id="KW-0564">Palmitate</keyword>
<dbReference type="InterPro" id="IPR054765">
    <property type="entry name" value="SLBB_dom"/>
</dbReference>
<evidence type="ECO:0000256" key="7">
    <source>
        <dbReference type="ARBA" id="ARBA00022729"/>
    </source>
</evidence>
<dbReference type="GO" id="GO:0009279">
    <property type="term" value="C:cell outer membrane"/>
    <property type="evidence" value="ECO:0007669"/>
    <property type="project" value="UniProtKB-SubCell"/>
</dbReference>